<dbReference type="PANTHER" id="PTHR47534">
    <property type="entry name" value="YALI0E05731P"/>
    <property type="match status" value="1"/>
</dbReference>
<accession>A0AAN6PLK1</accession>
<dbReference type="InterPro" id="IPR036291">
    <property type="entry name" value="NAD(P)-bd_dom_sf"/>
</dbReference>
<evidence type="ECO:0000313" key="2">
    <source>
        <dbReference type="EMBL" id="KAK4041131.1"/>
    </source>
</evidence>
<dbReference type="Pfam" id="PF00106">
    <property type="entry name" value="adh_short"/>
    <property type="match status" value="1"/>
</dbReference>
<dbReference type="InterPro" id="IPR002347">
    <property type="entry name" value="SDR_fam"/>
</dbReference>
<dbReference type="SUPFAM" id="SSF51735">
    <property type="entry name" value="NAD(P)-binding Rossmann-fold domains"/>
    <property type="match status" value="1"/>
</dbReference>
<proteinExistence type="predicted"/>
<name>A0AAN6PLK1_9PEZI</name>
<keyword evidence="3" id="KW-1185">Reference proteome</keyword>
<keyword evidence="1" id="KW-0560">Oxidoreductase</keyword>
<evidence type="ECO:0000313" key="3">
    <source>
        <dbReference type="Proteomes" id="UP001303115"/>
    </source>
</evidence>
<dbReference type="GO" id="GO:0016491">
    <property type="term" value="F:oxidoreductase activity"/>
    <property type="evidence" value="ECO:0007669"/>
    <property type="project" value="UniProtKB-KW"/>
</dbReference>
<dbReference type="Proteomes" id="UP001303115">
    <property type="component" value="Unassembled WGS sequence"/>
</dbReference>
<dbReference type="InterPro" id="IPR052228">
    <property type="entry name" value="Sec_Metab_Biosynth_Oxidored"/>
</dbReference>
<comment type="caution">
    <text evidence="2">The sequence shown here is derived from an EMBL/GenBank/DDBJ whole genome shotgun (WGS) entry which is preliminary data.</text>
</comment>
<reference evidence="3" key="1">
    <citation type="journal article" date="2023" name="Mol. Phylogenet. Evol.">
        <title>Genome-scale phylogeny and comparative genomics of the fungal order Sordariales.</title>
        <authorList>
            <person name="Hensen N."/>
            <person name="Bonometti L."/>
            <person name="Westerberg I."/>
            <person name="Brannstrom I.O."/>
            <person name="Guillou S."/>
            <person name="Cros-Aarteil S."/>
            <person name="Calhoun S."/>
            <person name="Haridas S."/>
            <person name="Kuo A."/>
            <person name="Mondo S."/>
            <person name="Pangilinan J."/>
            <person name="Riley R."/>
            <person name="LaButti K."/>
            <person name="Andreopoulos B."/>
            <person name="Lipzen A."/>
            <person name="Chen C."/>
            <person name="Yan M."/>
            <person name="Daum C."/>
            <person name="Ng V."/>
            <person name="Clum A."/>
            <person name="Steindorff A."/>
            <person name="Ohm R.A."/>
            <person name="Martin F."/>
            <person name="Silar P."/>
            <person name="Natvig D.O."/>
            <person name="Lalanne C."/>
            <person name="Gautier V."/>
            <person name="Ament-Velasquez S.L."/>
            <person name="Kruys A."/>
            <person name="Hutchinson M.I."/>
            <person name="Powell A.J."/>
            <person name="Barry K."/>
            <person name="Miller A.N."/>
            <person name="Grigoriev I.V."/>
            <person name="Debuchy R."/>
            <person name="Gladieux P."/>
            <person name="Hiltunen Thoren M."/>
            <person name="Johannesson H."/>
        </authorList>
    </citation>
    <scope>NUCLEOTIDE SEQUENCE [LARGE SCALE GENOMIC DNA]</scope>
    <source>
        <strain evidence="3">CBS 284.82</strain>
    </source>
</reference>
<dbReference type="Gene3D" id="3.40.50.720">
    <property type="entry name" value="NAD(P)-binding Rossmann-like Domain"/>
    <property type="match status" value="1"/>
</dbReference>
<dbReference type="EMBL" id="MU854363">
    <property type="protein sequence ID" value="KAK4041131.1"/>
    <property type="molecule type" value="Genomic_DNA"/>
</dbReference>
<organism evidence="2 3">
    <name type="scientific">Parachaetomium inaequale</name>
    <dbReference type="NCBI Taxonomy" id="2588326"/>
    <lineage>
        <taxon>Eukaryota</taxon>
        <taxon>Fungi</taxon>
        <taxon>Dikarya</taxon>
        <taxon>Ascomycota</taxon>
        <taxon>Pezizomycotina</taxon>
        <taxon>Sordariomycetes</taxon>
        <taxon>Sordariomycetidae</taxon>
        <taxon>Sordariales</taxon>
        <taxon>Chaetomiaceae</taxon>
        <taxon>Parachaetomium</taxon>
    </lineage>
</organism>
<evidence type="ECO:0000256" key="1">
    <source>
        <dbReference type="ARBA" id="ARBA00023002"/>
    </source>
</evidence>
<dbReference type="AlphaFoldDB" id="A0AAN6PLK1"/>
<protein>
    <recommendedName>
        <fullName evidence="4">Oxidoreductase</fullName>
    </recommendedName>
</protein>
<dbReference type="PANTHER" id="PTHR47534:SF3">
    <property type="entry name" value="ALCOHOL DEHYDROGENASE-LIKE C-TERMINAL DOMAIN-CONTAINING PROTEIN"/>
    <property type="match status" value="1"/>
</dbReference>
<evidence type="ECO:0008006" key="4">
    <source>
        <dbReference type="Google" id="ProtNLM"/>
    </source>
</evidence>
<sequence>MVNLVQMRASNAKIATALPPGLVAVFAGATSGVGETSLKQFAKHAVKPRIYFLGRSKESGNRIRAELQHLNPEGEYNFISVDVSSLRAVDDVCRDIKAKETSITLLFLSTGTLVRGKETEEGLHLPFAVAYYARLRLTVNLLPQLRAATGLRRVVTVFAGTKEGAITMSDLQARREVNLLSVSGRGHAASMQTLALEAVARSAPDVAFVHCYPGFVKSGLGKDMKGPVARVLMAVWEVAYLVVGPFLATPFEEAGERHLFFATSARFPGGRGSGAAGVPLPDGVEVARGTDGKSGSGVYSITNHAERAPPAVERLLEQMRKDGTAEKVWADVEGEFVRITGTASV</sequence>
<gene>
    <name evidence="2" type="ORF">C8A01DRAFT_34864</name>
</gene>